<name>A0AAV5VAZ6_9BILA</name>
<keyword evidence="4" id="KW-1185">Reference proteome</keyword>
<gene>
    <name evidence="3" type="ORF">PFISCL1PPCAC_6685</name>
</gene>
<dbReference type="EMBL" id="BTSY01000002">
    <property type="protein sequence ID" value="GMT15388.1"/>
    <property type="molecule type" value="Genomic_DNA"/>
</dbReference>
<reference evidence="3" key="1">
    <citation type="submission" date="2023-10" db="EMBL/GenBank/DDBJ databases">
        <title>Genome assembly of Pristionchus species.</title>
        <authorList>
            <person name="Yoshida K."/>
            <person name="Sommer R.J."/>
        </authorList>
    </citation>
    <scope>NUCLEOTIDE SEQUENCE</scope>
    <source>
        <strain evidence="3">RS5133</strain>
    </source>
</reference>
<organism evidence="3 4">
    <name type="scientific">Pristionchus fissidentatus</name>
    <dbReference type="NCBI Taxonomy" id="1538716"/>
    <lineage>
        <taxon>Eukaryota</taxon>
        <taxon>Metazoa</taxon>
        <taxon>Ecdysozoa</taxon>
        <taxon>Nematoda</taxon>
        <taxon>Chromadorea</taxon>
        <taxon>Rhabditida</taxon>
        <taxon>Rhabditina</taxon>
        <taxon>Diplogasteromorpha</taxon>
        <taxon>Diplogasteroidea</taxon>
        <taxon>Neodiplogasteridae</taxon>
        <taxon>Pristionchus</taxon>
    </lineage>
</organism>
<sequence>AVAADAADAAEHTTTDLERVKCETISKIDSDASIEKNSLTATIMAQAKTIEEQSKEIRRLKNENVIAGGAARAAQAEIEKLNNRINELRMETSSKEMLRMRNENVIVQGVARCAQAKNERLNTRMEKIIKENDALRQRDNPKTSVLQAQLRAAQMQISKMTAPFAQQLKDVRGECEWWKKELEKMKQEKNLLSIKVNSQSKRIADDSNSLQTLQLQLLDQLILQARMTRMSSEQSQLKGASMKDREATVLGTPGVPSDVNPNTSPFGCEVKIEEIP</sequence>
<keyword evidence="1" id="KW-0175">Coiled coil</keyword>
<feature type="region of interest" description="Disordered" evidence="2">
    <location>
        <begin position="233"/>
        <end position="267"/>
    </location>
</feature>
<evidence type="ECO:0000256" key="1">
    <source>
        <dbReference type="SAM" id="Coils"/>
    </source>
</evidence>
<feature type="non-terminal residue" evidence="3">
    <location>
        <position position="1"/>
    </location>
</feature>
<evidence type="ECO:0000313" key="3">
    <source>
        <dbReference type="EMBL" id="GMT15388.1"/>
    </source>
</evidence>
<proteinExistence type="predicted"/>
<evidence type="ECO:0000313" key="4">
    <source>
        <dbReference type="Proteomes" id="UP001432322"/>
    </source>
</evidence>
<accession>A0AAV5VAZ6</accession>
<feature type="coiled-coil region" evidence="1">
    <location>
        <begin position="168"/>
        <end position="202"/>
    </location>
</feature>
<evidence type="ECO:0000256" key="2">
    <source>
        <dbReference type="SAM" id="MobiDB-lite"/>
    </source>
</evidence>
<comment type="caution">
    <text evidence="3">The sequence shown here is derived from an EMBL/GenBank/DDBJ whole genome shotgun (WGS) entry which is preliminary data.</text>
</comment>
<dbReference type="Proteomes" id="UP001432322">
    <property type="component" value="Unassembled WGS sequence"/>
</dbReference>
<feature type="coiled-coil region" evidence="1">
    <location>
        <begin position="43"/>
        <end position="138"/>
    </location>
</feature>
<dbReference type="AlphaFoldDB" id="A0AAV5VAZ6"/>
<protein>
    <submittedName>
        <fullName evidence="3">Uncharacterized protein</fullName>
    </submittedName>
</protein>